<evidence type="ECO:0000313" key="1">
    <source>
        <dbReference type="EMBL" id="KHG15990.1"/>
    </source>
</evidence>
<keyword evidence="2" id="KW-1185">Reference proteome</keyword>
<sequence length="63" mass="7154">MSIWACASRWKHNGLFISKKRFEKRGKCLPERRCAKFCFDGSGKGSLGSIGGWRKGVCKSCRR</sequence>
<organism evidence="1 2">
    <name type="scientific">Gossypium arboreum</name>
    <name type="common">Tree cotton</name>
    <name type="synonym">Gossypium nanking</name>
    <dbReference type="NCBI Taxonomy" id="29729"/>
    <lineage>
        <taxon>Eukaryota</taxon>
        <taxon>Viridiplantae</taxon>
        <taxon>Streptophyta</taxon>
        <taxon>Embryophyta</taxon>
        <taxon>Tracheophyta</taxon>
        <taxon>Spermatophyta</taxon>
        <taxon>Magnoliopsida</taxon>
        <taxon>eudicotyledons</taxon>
        <taxon>Gunneridae</taxon>
        <taxon>Pentapetalae</taxon>
        <taxon>rosids</taxon>
        <taxon>malvids</taxon>
        <taxon>Malvales</taxon>
        <taxon>Malvaceae</taxon>
        <taxon>Malvoideae</taxon>
        <taxon>Gossypium</taxon>
    </lineage>
</organism>
<proteinExistence type="predicted"/>
<evidence type="ECO:0000313" key="2">
    <source>
        <dbReference type="Proteomes" id="UP000032142"/>
    </source>
</evidence>
<accession>A0A0B0NT16</accession>
<name>A0A0B0NT16_GOSAR</name>
<reference evidence="2" key="1">
    <citation type="submission" date="2014-09" db="EMBL/GenBank/DDBJ databases">
        <authorList>
            <person name="Mudge J."/>
            <person name="Ramaraj T."/>
            <person name="Lindquist I.E."/>
            <person name="Bharti A.K."/>
            <person name="Sundararajan A."/>
            <person name="Cameron C.T."/>
            <person name="Woodward J.E."/>
            <person name="May G.D."/>
            <person name="Brubaker C."/>
            <person name="Broadhvest J."/>
            <person name="Wilkins T.A."/>
        </authorList>
    </citation>
    <scope>NUCLEOTIDE SEQUENCE</scope>
    <source>
        <strain evidence="2">cv. AKA8401</strain>
    </source>
</reference>
<dbReference type="EMBL" id="KN405082">
    <property type="protein sequence ID" value="KHG15990.1"/>
    <property type="molecule type" value="Genomic_DNA"/>
</dbReference>
<dbReference type="AlphaFoldDB" id="A0A0B0NT16"/>
<protein>
    <submittedName>
        <fullName evidence="1">Uncharacterized protein</fullName>
    </submittedName>
</protein>
<dbReference type="Proteomes" id="UP000032142">
    <property type="component" value="Unassembled WGS sequence"/>
</dbReference>
<gene>
    <name evidence="1" type="ORF">F383_23753</name>
</gene>